<evidence type="ECO:0000256" key="2">
    <source>
        <dbReference type="ARBA" id="ARBA00023002"/>
    </source>
</evidence>
<reference evidence="4 5" key="1">
    <citation type="submission" date="2019-12" db="EMBL/GenBank/DDBJ databases">
        <title>Lactobacillus hilgardii FLUB.</title>
        <authorList>
            <person name="Gustaw K."/>
        </authorList>
    </citation>
    <scope>NUCLEOTIDE SEQUENCE [LARGE SCALE GENOMIC DNA]</scope>
    <source>
        <strain evidence="4 5">FLUB</strain>
    </source>
</reference>
<evidence type="ECO:0000259" key="3">
    <source>
        <dbReference type="SMART" id="SM00829"/>
    </source>
</evidence>
<dbReference type="PANTHER" id="PTHR48106:SF18">
    <property type="entry name" value="QUINONE OXIDOREDUCTASE PIG3"/>
    <property type="match status" value="1"/>
</dbReference>
<dbReference type="GO" id="GO:0070402">
    <property type="term" value="F:NADPH binding"/>
    <property type="evidence" value="ECO:0007669"/>
    <property type="project" value="TreeGrafter"/>
</dbReference>
<evidence type="ECO:0000313" key="5">
    <source>
        <dbReference type="Proteomes" id="UP000465035"/>
    </source>
</evidence>
<evidence type="ECO:0000313" key="4">
    <source>
        <dbReference type="EMBL" id="QHB53375.1"/>
    </source>
</evidence>
<dbReference type="SUPFAM" id="SSF50129">
    <property type="entry name" value="GroES-like"/>
    <property type="match status" value="1"/>
</dbReference>
<dbReference type="InterPro" id="IPR020843">
    <property type="entry name" value="ER"/>
</dbReference>
<dbReference type="SMART" id="SM00829">
    <property type="entry name" value="PKS_ER"/>
    <property type="match status" value="1"/>
</dbReference>
<dbReference type="InterPro" id="IPR036291">
    <property type="entry name" value="NAD(P)-bd_dom_sf"/>
</dbReference>
<dbReference type="SUPFAM" id="SSF51735">
    <property type="entry name" value="NAD(P)-binding Rossmann-fold domains"/>
    <property type="match status" value="1"/>
</dbReference>
<name>A0A6P1ECN8_LENHI</name>
<evidence type="ECO:0000256" key="1">
    <source>
        <dbReference type="ARBA" id="ARBA00022857"/>
    </source>
</evidence>
<keyword evidence="2" id="KW-0560">Oxidoreductase</keyword>
<dbReference type="Gene3D" id="3.40.50.720">
    <property type="entry name" value="NAD(P)-binding Rossmann-like Domain"/>
    <property type="match status" value="1"/>
</dbReference>
<dbReference type="AlphaFoldDB" id="A0A6P1ECN8"/>
<dbReference type="InterPro" id="IPR013154">
    <property type="entry name" value="ADH-like_N"/>
</dbReference>
<dbReference type="Pfam" id="PF08240">
    <property type="entry name" value="ADH_N"/>
    <property type="match status" value="1"/>
</dbReference>
<feature type="domain" description="Enoyl reductase (ER)" evidence="3">
    <location>
        <begin position="6"/>
        <end position="313"/>
    </location>
</feature>
<dbReference type="Pfam" id="PF13602">
    <property type="entry name" value="ADH_zinc_N_2"/>
    <property type="match status" value="1"/>
</dbReference>
<keyword evidence="1" id="KW-0521">NADP</keyword>
<sequence>MIDQPGGPEQLKLKDVPTPQTKPGWSLVKIKGFGINRAEIFTRLGYSPVKFPRILGIEGVGIVSKSTDSKRLPEGQTVISLMHGMGRAFDGSYAEYALLPNDSIYPVETQLSWPELAALPETFYTAYGSLLNMKIKTAKTLLIRGGTSGVGVAAMRLAKAMVPEITVAGTTRDPEKFARMKAAGYDDTLLDHQRRLQTEDHFDAILELVGPDTLMDSLTHLNVNGITCFTGELSGMDDARWTVADFDPFGIPAGAYLTHFSSDAANASDLNDLIKLVETQRIDIKPTKIFDLAHTGDAQAALDQADSFGKVVVVNSDY</sequence>
<accession>A0A6P1ECN8</accession>
<dbReference type="SMR" id="A0A6P1ECN8"/>
<organism evidence="4 5">
    <name type="scientific">Lentilactobacillus hilgardii</name>
    <name type="common">Lactobacillus hilgardii</name>
    <dbReference type="NCBI Taxonomy" id="1588"/>
    <lineage>
        <taxon>Bacteria</taxon>
        <taxon>Bacillati</taxon>
        <taxon>Bacillota</taxon>
        <taxon>Bacilli</taxon>
        <taxon>Lactobacillales</taxon>
        <taxon>Lactobacillaceae</taxon>
        <taxon>Lentilactobacillus</taxon>
    </lineage>
</organism>
<protein>
    <submittedName>
        <fullName evidence="4">Zinc-binding dehydrogenase</fullName>
    </submittedName>
</protein>
<dbReference type="InterPro" id="IPR011032">
    <property type="entry name" value="GroES-like_sf"/>
</dbReference>
<gene>
    <name evidence="4" type="ORF">GQR93_04290</name>
</gene>
<dbReference type="PANTHER" id="PTHR48106">
    <property type="entry name" value="QUINONE OXIDOREDUCTASE PIG3-RELATED"/>
    <property type="match status" value="1"/>
</dbReference>
<dbReference type="GO" id="GO:0016651">
    <property type="term" value="F:oxidoreductase activity, acting on NAD(P)H"/>
    <property type="evidence" value="ECO:0007669"/>
    <property type="project" value="TreeGrafter"/>
</dbReference>
<dbReference type="EMBL" id="CP047121">
    <property type="protein sequence ID" value="QHB53375.1"/>
    <property type="molecule type" value="Genomic_DNA"/>
</dbReference>
<dbReference type="Proteomes" id="UP000465035">
    <property type="component" value="Chromosome"/>
</dbReference>
<proteinExistence type="predicted"/>
<dbReference type="Gene3D" id="3.90.180.10">
    <property type="entry name" value="Medium-chain alcohol dehydrogenases, catalytic domain"/>
    <property type="match status" value="1"/>
</dbReference>